<keyword evidence="1" id="KW-0812">Transmembrane</keyword>
<name>A0A248JSX8_9PROT</name>
<keyword evidence="3" id="KW-1185">Reference proteome</keyword>
<keyword evidence="1" id="KW-1133">Transmembrane helix</keyword>
<feature type="transmembrane region" description="Helical" evidence="1">
    <location>
        <begin position="56"/>
        <end position="78"/>
    </location>
</feature>
<organism evidence="2 3">
    <name type="scientific">Nitrospirillum viridazoti CBAmc</name>
    <dbReference type="NCBI Taxonomy" id="1441467"/>
    <lineage>
        <taxon>Bacteria</taxon>
        <taxon>Pseudomonadati</taxon>
        <taxon>Pseudomonadota</taxon>
        <taxon>Alphaproteobacteria</taxon>
        <taxon>Rhodospirillales</taxon>
        <taxon>Azospirillaceae</taxon>
        <taxon>Nitrospirillum</taxon>
        <taxon>Nitrospirillum viridazoti</taxon>
    </lineage>
</organism>
<feature type="transmembrane region" description="Helical" evidence="1">
    <location>
        <begin position="127"/>
        <end position="149"/>
    </location>
</feature>
<dbReference type="RefSeq" id="WP_088872051.1">
    <property type="nucleotide sequence ID" value="NZ_CP022110.1"/>
</dbReference>
<evidence type="ECO:0000313" key="2">
    <source>
        <dbReference type="EMBL" id="ASG21344.1"/>
    </source>
</evidence>
<feature type="transmembrane region" description="Helical" evidence="1">
    <location>
        <begin position="84"/>
        <end position="106"/>
    </location>
</feature>
<dbReference type="EMBL" id="CP022110">
    <property type="protein sequence ID" value="ASG21344.1"/>
    <property type="molecule type" value="Genomic_DNA"/>
</dbReference>
<evidence type="ECO:0000313" key="3">
    <source>
        <dbReference type="Proteomes" id="UP000197153"/>
    </source>
</evidence>
<sequence>MPLYRDDYGAFYWSLRGDVTGEVVRDTPFHKDAGMRVLRVRPGQEGRILWTVRGAFALLGLEALGILALAAGLVVVPAGWQTALAVNAFLPTTILAVLALSVLLPLSCEWTTVRHPLRIVYGQAPSLLLAPLLPLLGPLFIVLATAVIFWRQPGVFRGLRTIVHGADLWVWGIVVAAVLGLAVLAGWLVRQCWVGWKEAHRRPPPRALGLRVAASRERRRDRTGS</sequence>
<feature type="transmembrane region" description="Helical" evidence="1">
    <location>
        <begin position="169"/>
        <end position="189"/>
    </location>
</feature>
<protein>
    <submittedName>
        <fullName evidence="2">Uncharacterized protein</fullName>
    </submittedName>
</protein>
<evidence type="ECO:0000256" key="1">
    <source>
        <dbReference type="SAM" id="Phobius"/>
    </source>
</evidence>
<gene>
    <name evidence="2" type="ORF">Y958_11270</name>
</gene>
<dbReference type="KEGG" id="nao:Y958_11270"/>
<reference evidence="2 3" key="1">
    <citation type="submission" date="2017-06" db="EMBL/GenBank/DDBJ databases">
        <title>Complete genome sequence of Nitrospirillum amazonense strain CBAmC, an endophytic nitrogen-fixing and plant growth-promoting bacterium, isolated from sugarcane.</title>
        <authorList>
            <person name="Schwab S."/>
            <person name="dos Santos Teixeira K.R."/>
            <person name="Simoes Araujo J.L."/>
            <person name="Soares Vidal M."/>
            <person name="Borges de Freitas H.R."/>
            <person name="Rivello Crivelaro A.L."/>
            <person name="Bueno de Camargo Nunes A."/>
            <person name="dos Santos C.M."/>
            <person name="Palmeira da Silva Rosa D."/>
            <person name="da Silva Padilha D."/>
            <person name="da Silva E."/>
            <person name="Araujo Terra L."/>
            <person name="Soares Mendes V."/>
            <person name="Farinelli L."/>
            <person name="Magalhaes Cruz L."/>
            <person name="Baldani J.I."/>
        </authorList>
    </citation>
    <scope>NUCLEOTIDE SEQUENCE [LARGE SCALE GENOMIC DNA]</scope>
    <source>
        <strain evidence="2 3">CBAmC</strain>
    </source>
</reference>
<proteinExistence type="predicted"/>
<keyword evidence="1" id="KW-0472">Membrane</keyword>
<dbReference type="AlphaFoldDB" id="A0A248JSX8"/>
<accession>A0A248JSX8</accession>
<dbReference type="Proteomes" id="UP000197153">
    <property type="component" value="Chromosome 1"/>
</dbReference>